<dbReference type="Proteomes" id="UP000009071">
    <property type="component" value="Chromosome"/>
</dbReference>
<sequence length="118" mass="13540">MRRHEPNPAFPMKPYRMILPCLRLVPVATLCLFLLGCGAGPKNPWIAPDKREFLAEKVKTYRNAYVRFGQAEDEARKDGNTEALDHYVRAKEAARVEMDRYERELAAYEASKSVKPAQ</sequence>
<feature type="coiled-coil region" evidence="1">
    <location>
        <begin position="84"/>
        <end position="111"/>
    </location>
</feature>
<dbReference type="EMBL" id="AP010904">
    <property type="protein sequence ID" value="BAH75410.1"/>
    <property type="molecule type" value="Genomic_DNA"/>
</dbReference>
<evidence type="ECO:0000313" key="3">
    <source>
        <dbReference type="Proteomes" id="UP000009071"/>
    </source>
</evidence>
<keyword evidence="1" id="KW-0175">Coiled coil</keyword>
<reference evidence="2 3" key="1">
    <citation type="journal article" date="2009" name="Genome Res.">
        <title>Whole genome sequence of Desulfovibrio magneticus strain RS-1 revealed common gene clusters in magnetotactic bacteria.</title>
        <authorList>
            <person name="Nakazawa H."/>
            <person name="Arakaki A."/>
            <person name="Narita-Yamada S."/>
            <person name="Yashiro I."/>
            <person name="Jinno K."/>
            <person name="Aoki N."/>
            <person name="Tsuruyama A."/>
            <person name="Okamura Y."/>
            <person name="Tanikawa S."/>
            <person name="Fujita N."/>
            <person name="Takeyama H."/>
            <person name="Matsunaga T."/>
        </authorList>
    </citation>
    <scope>NUCLEOTIDE SEQUENCE [LARGE SCALE GENOMIC DNA]</scope>
    <source>
        <strain evidence="3">ATCC 700980 / DSM 13731 / RS-1</strain>
    </source>
</reference>
<dbReference type="HOGENOM" id="CLU_2179630_0_0_7"/>
<gene>
    <name evidence="2" type="ordered locus">DMR_19190</name>
</gene>
<dbReference type="AlphaFoldDB" id="C4XR65"/>
<accession>C4XR65</accession>
<dbReference type="KEGG" id="dma:DMR_19190"/>
<dbReference type="eggNOG" id="ENOG50318ZB">
    <property type="taxonomic scope" value="Bacteria"/>
</dbReference>
<keyword evidence="3" id="KW-1185">Reference proteome</keyword>
<proteinExistence type="predicted"/>
<organism evidence="2 3">
    <name type="scientific">Solidesulfovibrio magneticus (strain ATCC 700980 / DSM 13731 / RS-1)</name>
    <name type="common">Desulfovibrio magneticus</name>
    <dbReference type="NCBI Taxonomy" id="573370"/>
    <lineage>
        <taxon>Bacteria</taxon>
        <taxon>Pseudomonadati</taxon>
        <taxon>Thermodesulfobacteriota</taxon>
        <taxon>Desulfovibrionia</taxon>
        <taxon>Desulfovibrionales</taxon>
        <taxon>Desulfovibrionaceae</taxon>
        <taxon>Solidesulfovibrio</taxon>
    </lineage>
</organism>
<evidence type="ECO:0000313" key="2">
    <source>
        <dbReference type="EMBL" id="BAH75410.1"/>
    </source>
</evidence>
<evidence type="ECO:0000256" key="1">
    <source>
        <dbReference type="SAM" id="Coils"/>
    </source>
</evidence>
<name>C4XR65_SOLM1</name>
<protein>
    <submittedName>
        <fullName evidence="2">Uncharacterized protein</fullName>
    </submittedName>
</protein>